<protein>
    <submittedName>
        <fullName evidence="1">Uncharacterized protein</fullName>
    </submittedName>
</protein>
<dbReference type="RefSeq" id="WP_312552422.1">
    <property type="nucleotide sequence ID" value="NZ_JBHRVV010000001.1"/>
</dbReference>
<gene>
    <name evidence="1" type="ORF">ACFOPH_03275</name>
</gene>
<reference evidence="2" key="1">
    <citation type="journal article" date="2019" name="Int. J. Syst. Evol. Microbiol.">
        <title>The Global Catalogue of Microorganisms (GCM) 10K type strain sequencing project: providing services to taxonomists for standard genome sequencing and annotation.</title>
        <authorList>
            <consortium name="The Broad Institute Genomics Platform"/>
            <consortium name="The Broad Institute Genome Sequencing Center for Infectious Disease"/>
            <person name="Wu L."/>
            <person name="Ma J."/>
        </authorList>
    </citation>
    <scope>NUCLEOTIDE SEQUENCE [LARGE SCALE GENOMIC DNA]</scope>
    <source>
        <strain evidence="2">CCM 7480</strain>
    </source>
</reference>
<dbReference type="Proteomes" id="UP001595665">
    <property type="component" value="Unassembled WGS sequence"/>
</dbReference>
<keyword evidence="2" id="KW-1185">Reference proteome</keyword>
<sequence>MDTMLDLYQVIAERETGFWITLPKPTGQTVSREEWLRLNQADPDHCQIIAFAPDAELPLQSMADDVVVEQALAVTWSDETLH</sequence>
<accession>A0ABV7PH63</accession>
<comment type="caution">
    <text evidence="1">The sequence shown here is derived from an EMBL/GenBank/DDBJ whole genome shotgun (WGS) entry which is preliminary data.</text>
</comment>
<evidence type="ECO:0000313" key="2">
    <source>
        <dbReference type="Proteomes" id="UP001595665"/>
    </source>
</evidence>
<evidence type="ECO:0000313" key="1">
    <source>
        <dbReference type="EMBL" id="MFC3457274.1"/>
    </source>
</evidence>
<organism evidence="1 2">
    <name type="scientific">Massilia haematophila</name>
    <dbReference type="NCBI Taxonomy" id="457923"/>
    <lineage>
        <taxon>Bacteria</taxon>
        <taxon>Pseudomonadati</taxon>
        <taxon>Pseudomonadota</taxon>
        <taxon>Betaproteobacteria</taxon>
        <taxon>Burkholderiales</taxon>
        <taxon>Oxalobacteraceae</taxon>
        <taxon>Telluria group</taxon>
        <taxon>Massilia</taxon>
    </lineage>
</organism>
<proteinExistence type="predicted"/>
<name>A0ABV7PH63_9BURK</name>
<dbReference type="EMBL" id="JBHRVV010000001">
    <property type="protein sequence ID" value="MFC3457274.1"/>
    <property type="molecule type" value="Genomic_DNA"/>
</dbReference>